<comment type="similarity">
    <text evidence="1">Belongs to the peptidase S33 family.</text>
</comment>
<organism evidence="7 8">
    <name type="scientific">Kineosporia corallincola</name>
    <dbReference type="NCBI Taxonomy" id="2835133"/>
    <lineage>
        <taxon>Bacteria</taxon>
        <taxon>Bacillati</taxon>
        <taxon>Actinomycetota</taxon>
        <taxon>Actinomycetes</taxon>
        <taxon>Kineosporiales</taxon>
        <taxon>Kineosporiaceae</taxon>
        <taxon>Kineosporia</taxon>
    </lineage>
</organism>
<feature type="compositionally biased region" description="Low complexity" evidence="4">
    <location>
        <begin position="34"/>
        <end position="57"/>
    </location>
</feature>
<accession>A0ABS5TFQ6</accession>
<proteinExistence type="inferred from homology"/>
<evidence type="ECO:0000256" key="3">
    <source>
        <dbReference type="ARBA" id="ARBA00022801"/>
    </source>
</evidence>
<dbReference type="Proteomes" id="UP001197247">
    <property type="component" value="Unassembled WGS sequence"/>
</dbReference>
<dbReference type="Gene3D" id="3.40.50.1820">
    <property type="entry name" value="alpha/beta hydrolase"/>
    <property type="match status" value="1"/>
</dbReference>
<sequence>MSTPTRTTLVIAALAAVTMAGTGLAHGVNGGGTATRSSSLGSTTSSTTSNSLGSTVSSNASAQVSAADIAAARWKPCTDAPKVDCAKVTVPVDWSKPDGEKIRIALARREATNPKTRIGSLLYNPGGPGVSGVAMIKGSAASAFSKKVRSRFDIVGFDPRGVGSSTAVRCPAGGARERVLTEKVTDTLFAGKGLSGKKLRQIRAANRKDGQTCRELSGAVADHLDSLSVARDMDGIRSALGDDKLTFYGLSYGTLLGQQYATLFPGRVRALLLDSNLDHSLSGTGFLVSQAAAVQDSFDQYVAWCDRSSTCTLHRQGARAVFTKLRLRAQRGRLRDPDTGEKVGVSMLIDTTQTFLSGPDWTSLSSWYSGLLSGRVVGDSEHLRTASYGRDPGEKSADGIFCSDWRTQFTGAAQLRTTVKRMRAVAPDMRMSSMAMGTVLGCQGWPTAVRAPQAKLKWAGVPAVLLVNSLHDPATPYSGARDVARQSGARLLTYNGWGHGVIGRRGTGSCLRDAATLYLVNLKVPASGRHCAAAKV</sequence>
<evidence type="ECO:0000256" key="1">
    <source>
        <dbReference type="ARBA" id="ARBA00010088"/>
    </source>
</evidence>
<dbReference type="EMBL" id="JAHBAY010000005">
    <property type="protein sequence ID" value="MBT0769921.1"/>
    <property type="molecule type" value="Genomic_DNA"/>
</dbReference>
<dbReference type="SUPFAM" id="SSF53474">
    <property type="entry name" value="alpha/beta-Hydrolases"/>
    <property type="match status" value="1"/>
</dbReference>
<keyword evidence="3 7" id="KW-0378">Hydrolase</keyword>
<dbReference type="Pfam" id="PF00561">
    <property type="entry name" value="Abhydrolase_1"/>
    <property type="match status" value="1"/>
</dbReference>
<dbReference type="GO" id="GO:0016787">
    <property type="term" value="F:hydrolase activity"/>
    <property type="evidence" value="ECO:0007669"/>
    <property type="project" value="UniProtKB-KW"/>
</dbReference>
<evidence type="ECO:0000256" key="5">
    <source>
        <dbReference type="SAM" id="SignalP"/>
    </source>
</evidence>
<evidence type="ECO:0000259" key="6">
    <source>
        <dbReference type="Pfam" id="PF00561"/>
    </source>
</evidence>
<feature type="chain" id="PRO_5047487775" evidence="5">
    <location>
        <begin position="26"/>
        <end position="536"/>
    </location>
</feature>
<reference evidence="7 8" key="1">
    <citation type="submission" date="2021-05" db="EMBL/GenBank/DDBJ databases">
        <title>Kineosporia and Streptomyces sp. nov. two new marine actinobacteria isolated from Coral.</title>
        <authorList>
            <person name="Buangrab K."/>
            <person name="Sutthacheep M."/>
            <person name="Yeemin T."/>
            <person name="Harunari E."/>
            <person name="Igarashi Y."/>
            <person name="Kanchanasin P."/>
            <person name="Tanasupawat S."/>
            <person name="Phongsopitanun W."/>
        </authorList>
    </citation>
    <scope>NUCLEOTIDE SEQUENCE [LARGE SCALE GENOMIC DNA]</scope>
    <source>
        <strain evidence="7 8">J2-2</strain>
    </source>
</reference>
<dbReference type="InterPro" id="IPR029058">
    <property type="entry name" value="AB_hydrolase_fold"/>
</dbReference>
<feature type="domain" description="AB hydrolase-1" evidence="6">
    <location>
        <begin position="121"/>
        <end position="500"/>
    </location>
</feature>
<protein>
    <submittedName>
        <fullName evidence="7">Alpha/beta fold hydrolase</fullName>
    </submittedName>
</protein>
<dbReference type="PANTHER" id="PTHR43248">
    <property type="entry name" value="2-SUCCINYL-6-HYDROXY-2,4-CYCLOHEXADIENE-1-CARBOXYLATE SYNTHASE"/>
    <property type="match status" value="1"/>
</dbReference>
<name>A0ABS5TFQ6_9ACTN</name>
<dbReference type="InterPro" id="IPR000073">
    <property type="entry name" value="AB_hydrolase_1"/>
</dbReference>
<gene>
    <name evidence="7" type="ORF">KIH74_13370</name>
</gene>
<feature type="region of interest" description="Disordered" evidence="4">
    <location>
        <begin position="31"/>
        <end position="57"/>
    </location>
</feature>
<keyword evidence="2 5" id="KW-0732">Signal</keyword>
<evidence type="ECO:0000313" key="7">
    <source>
        <dbReference type="EMBL" id="MBT0769921.1"/>
    </source>
</evidence>
<comment type="caution">
    <text evidence="7">The sequence shown here is derived from an EMBL/GenBank/DDBJ whole genome shotgun (WGS) entry which is preliminary data.</text>
</comment>
<dbReference type="InterPro" id="IPR051601">
    <property type="entry name" value="Serine_prot/Carboxylest_S33"/>
</dbReference>
<evidence type="ECO:0000313" key="8">
    <source>
        <dbReference type="Proteomes" id="UP001197247"/>
    </source>
</evidence>
<evidence type="ECO:0000256" key="2">
    <source>
        <dbReference type="ARBA" id="ARBA00022729"/>
    </source>
</evidence>
<evidence type="ECO:0000256" key="4">
    <source>
        <dbReference type="SAM" id="MobiDB-lite"/>
    </source>
</evidence>
<keyword evidence="8" id="KW-1185">Reference proteome</keyword>
<dbReference type="RefSeq" id="WP_214156221.1">
    <property type="nucleotide sequence ID" value="NZ_JAHBAY010000005.1"/>
</dbReference>
<feature type="signal peptide" evidence="5">
    <location>
        <begin position="1"/>
        <end position="25"/>
    </location>
</feature>
<dbReference type="PANTHER" id="PTHR43248:SF29">
    <property type="entry name" value="TRIPEPTIDYL AMINOPEPTIDASE"/>
    <property type="match status" value="1"/>
</dbReference>